<keyword evidence="1" id="KW-0472">Membrane</keyword>
<name>A0ABY4J2M2_9MICO</name>
<keyword evidence="3" id="KW-1185">Reference proteome</keyword>
<dbReference type="EMBL" id="CP078078">
    <property type="protein sequence ID" value="UPL19260.1"/>
    <property type="molecule type" value="Genomic_DNA"/>
</dbReference>
<protein>
    <submittedName>
        <fullName evidence="2">Uncharacterized protein</fullName>
    </submittedName>
</protein>
<accession>A0ABY4J2M2</accession>
<dbReference type="RefSeq" id="WP_261811783.1">
    <property type="nucleotide sequence ID" value="NZ_CP078078.1"/>
</dbReference>
<evidence type="ECO:0000256" key="1">
    <source>
        <dbReference type="SAM" id="Phobius"/>
    </source>
</evidence>
<organism evidence="2 3">
    <name type="scientific">Microbacterium aurugineum</name>
    <dbReference type="NCBI Taxonomy" id="2851642"/>
    <lineage>
        <taxon>Bacteria</taxon>
        <taxon>Bacillati</taxon>
        <taxon>Actinomycetota</taxon>
        <taxon>Actinomycetes</taxon>
        <taxon>Micrococcales</taxon>
        <taxon>Microbacteriaceae</taxon>
        <taxon>Microbacterium</taxon>
    </lineage>
</organism>
<sequence length="182" mass="18460">MMDSSPEHLRGSGTMVSEAAPTAALLGCILVSVHLVLGGTAPLALSGINPLAAWPYIVGFALAAAGTLLSASQPRTSKSHAVITVSAGALGVLTLPIAWLYFGFAGIGVETDAQVAGLLAAFIAAVVPLVMVFVVGLVSWRNAEWTRRTVLRLTMVLVLVAVAVSIGCIVLARVLVSGSGAS</sequence>
<feature type="transmembrane region" description="Helical" evidence="1">
    <location>
        <begin position="51"/>
        <end position="69"/>
    </location>
</feature>
<keyword evidence="1" id="KW-0812">Transmembrane</keyword>
<evidence type="ECO:0000313" key="3">
    <source>
        <dbReference type="Proteomes" id="UP000830631"/>
    </source>
</evidence>
<feature type="transmembrane region" description="Helical" evidence="1">
    <location>
        <begin position="81"/>
        <end position="102"/>
    </location>
</feature>
<dbReference type="Proteomes" id="UP000830631">
    <property type="component" value="Chromosome"/>
</dbReference>
<evidence type="ECO:0000313" key="2">
    <source>
        <dbReference type="EMBL" id="UPL19260.1"/>
    </source>
</evidence>
<feature type="transmembrane region" description="Helical" evidence="1">
    <location>
        <begin position="150"/>
        <end position="176"/>
    </location>
</feature>
<feature type="transmembrane region" description="Helical" evidence="1">
    <location>
        <begin position="114"/>
        <end position="138"/>
    </location>
</feature>
<feature type="transmembrane region" description="Helical" evidence="1">
    <location>
        <begin position="21"/>
        <end position="45"/>
    </location>
</feature>
<gene>
    <name evidence="2" type="ORF">KV397_16545</name>
</gene>
<reference evidence="2 3" key="1">
    <citation type="submission" date="2021-06" db="EMBL/GenBank/DDBJ databases">
        <title>Genome-based taxonomic framework of Microbacterium strains isolated from marine environment, the description of four new species and reclassification of four preexisting species.</title>
        <authorList>
            <person name="Lee S.D."/>
            <person name="Kim S.-M."/>
            <person name="Byeon Y.-S."/>
            <person name="Yang H.L."/>
            <person name="Kim I.S."/>
        </authorList>
    </citation>
    <scope>NUCLEOTIDE SEQUENCE [LARGE SCALE GENOMIC DNA]</scope>
    <source>
        <strain evidence="2 3">KSW4-10</strain>
    </source>
</reference>
<proteinExistence type="predicted"/>
<keyword evidence="1" id="KW-1133">Transmembrane helix</keyword>